<name>A0ABS5JR10_9BACT</name>
<dbReference type="Pfam" id="PF01569">
    <property type="entry name" value="PAP2"/>
    <property type="match status" value="1"/>
</dbReference>
<protein>
    <submittedName>
        <fullName evidence="3">Phosphatase PAP2 family protein</fullName>
    </submittedName>
</protein>
<dbReference type="InterPro" id="IPR036938">
    <property type="entry name" value="PAP2/HPO_sf"/>
</dbReference>
<keyword evidence="1" id="KW-0472">Membrane</keyword>
<feature type="transmembrane region" description="Helical" evidence="1">
    <location>
        <begin position="21"/>
        <end position="37"/>
    </location>
</feature>
<feature type="domain" description="Phosphatidic acid phosphatase type 2/haloperoxidase" evidence="2">
    <location>
        <begin position="132"/>
        <end position="236"/>
    </location>
</feature>
<gene>
    <name evidence="3" type="ORF">KEM10_03375</name>
</gene>
<comment type="caution">
    <text evidence="3">The sequence shown here is derived from an EMBL/GenBank/DDBJ whole genome shotgun (WGS) entry which is preliminary data.</text>
</comment>
<dbReference type="InterPro" id="IPR000326">
    <property type="entry name" value="PAP2/HPO"/>
</dbReference>
<dbReference type="EMBL" id="JAGUCO010000001">
    <property type="protein sequence ID" value="MBS2097304.1"/>
    <property type="molecule type" value="Genomic_DNA"/>
</dbReference>
<sequence>MDNQNKHKIVLKPYLSAMKQMLLFVLVLFSLNSIAQVRPENSKRNYESDLIYYRKNVTKISAIVGASAVLAFALDESMQRFLQNNQNGFADGFANGANVFGEKMFIVPAVGLSWGAGYVFKDDKLRQTSWNAIKSIAVTAVSTEVIKISAGRARPFMDEGAYSFYPFDNEDHYKSLPSGHTSLAFAAFTPFAETYSRWLYVVPASVAFARIYKNKHWFSDVVIGGGLGLISGWIFTHHPKSKLQVASNGIIFYF</sequence>
<dbReference type="PANTHER" id="PTHR14969:SF13">
    <property type="entry name" value="AT30094P"/>
    <property type="match status" value="1"/>
</dbReference>
<keyword evidence="4" id="KW-1185">Reference proteome</keyword>
<proteinExistence type="predicted"/>
<feature type="transmembrane region" description="Helical" evidence="1">
    <location>
        <begin position="57"/>
        <end position="74"/>
    </location>
</feature>
<reference evidence="3 4" key="1">
    <citation type="journal article" date="2015" name="Int. J. Syst. Evol. Microbiol.">
        <title>Carboxylicivirga linearis sp. nov., isolated from a sea cucumber culture pond.</title>
        <authorList>
            <person name="Wang F.Q."/>
            <person name="Zhou Y.X."/>
            <person name="Lin X.Z."/>
            <person name="Chen G.J."/>
            <person name="Du Z.J."/>
        </authorList>
    </citation>
    <scope>NUCLEOTIDE SEQUENCE [LARGE SCALE GENOMIC DNA]</scope>
    <source>
        <strain evidence="3 4">FB218</strain>
    </source>
</reference>
<organism evidence="3 4">
    <name type="scientific">Carboxylicivirga linearis</name>
    <dbReference type="NCBI Taxonomy" id="1628157"/>
    <lineage>
        <taxon>Bacteria</taxon>
        <taxon>Pseudomonadati</taxon>
        <taxon>Bacteroidota</taxon>
        <taxon>Bacteroidia</taxon>
        <taxon>Marinilabiliales</taxon>
        <taxon>Marinilabiliaceae</taxon>
        <taxon>Carboxylicivirga</taxon>
    </lineage>
</organism>
<accession>A0ABS5JR10</accession>
<dbReference type="SMART" id="SM00014">
    <property type="entry name" value="acidPPc"/>
    <property type="match status" value="1"/>
</dbReference>
<evidence type="ECO:0000259" key="2">
    <source>
        <dbReference type="SMART" id="SM00014"/>
    </source>
</evidence>
<evidence type="ECO:0000256" key="1">
    <source>
        <dbReference type="SAM" id="Phobius"/>
    </source>
</evidence>
<dbReference type="Proteomes" id="UP000708576">
    <property type="component" value="Unassembled WGS sequence"/>
</dbReference>
<feature type="transmembrane region" description="Helical" evidence="1">
    <location>
        <begin position="217"/>
        <end position="235"/>
    </location>
</feature>
<evidence type="ECO:0000313" key="3">
    <source>
        <dbReference type="EMBL" id="MBS2097304.1"/>
    </source>
</evidence>
<evidence type="ECO:0000313" key="4">
    <source>
        <dbReference type="Proteomes" id="UP000708576"/>
    </source>
</evidence>
<keyword evidence="1" id="KW-1133">Transmembrane helix</keyword>
<dbReference type="PANTHER" id="PTHR14969">
    <property type="entry name" value="SPHINGOSINE-1-PHOSPHATE PHOSPHOHYDROLASE"/>
    <property type="match status" value="1"/>
</dbReference>
<keyword evidence="1" id="KW-0812">Transmembrane</keyword>
<dbReference type="SUPFAM" id="SSF48317">
    <property type="entry name" value="Acid phosphatase/Vanadium-dependent haloperoxidase"/>
    <property type="match status" value="1"/>
</dbReference>
<dbReference type="Gene3D" id="1.20.144.10">
    <property type="entry name" value="Phosphatidic acid phosphatase type 2/haloperoxidase"/>
    <property type="match status" value="1"/>
</dbReference>